<dbReference type="InterPro" id="IPR013786">
    <property type="entry name" value="AcylCoA_DH/ox_N"/>
</dbReference>
<dbReference type="InterPro" id="IPR009100">
    <property type="entry name" value="AcylCoA_DH/oxidase_NM_dom_sf"/>
</dbReference>
<keyword evidence="4 6" id="KW-0274">FAD</keyword>
<dbReference type="PROSITE" id="PS00072">
    <property type="entry name" value="ACYL_COA_DH_1"/>
    <property type="match status" value="1"/>
</dbReference>
<dbReference type="PANTHER" id="PTHR43884">
    <property type="entry name" value="ACYL-COA DEHYDROGENASE"/>
    <property type="match status" value="1"/>
</dbReference>
<dbReference type="Gene3D" id="2.40.110.10">
    <property type="entry name" value="Butyryl-CoA Dehydrogenase, subunit A, domain 2"/>
    <property type="match status" value="1"/>
</dbReference>
<dbReference type="Pfam" id="PF00441">
    <property type="entry name" value="Acyl-CoA_dh_1"/>
    <property type="match status" value="1"/>
</dbReference>
<dbReference type="GO" id="GO:0033539">
    <property type="term" value="P:fatty acid beta-oxidation using acyl-CoA dehydrogenase"/>
    <property type="evidence" value="ECO:0007669"/>
    <property type="project" value="TreeGrafter"/>
</dbReference>
<dbReference type="STRING" id="263475.AMD00_03895"/>
<dbReference type="InterPro" id="IPR046373">
    <property type="entry name" value="Acyl-CoA_Oxase/DH_mid-dom_sf"/>
</dbReference>
<comment type="cofactor">
    <cofactor evidence="1 6">
        <name>FAD</name>
        <dbReference type="ChEBI" id="CHEBI:57692"/>
    </cofactor>
</comment>
<evidence type="ECO:0000256" key="4">
    <source>
        <dbReference type="ARBA" id="ARBA00022827"/>
    </source>
</evidence>
<keyword evidence="11" id="KW-1185">Reference proteome</keyword>
<feature type="domain" description="Acyl-CoA oxidase/dehydrogenase middle" evidence="8">
    <location>
        <begin position="136"/>
        <end position="230"/>
    </location>
</feature>
<dbReference type="GO" id="GO:0003995">
    <property type="term" value="F:acyl-CoA dehydrogenase activity"/>
    <property type="evidence" value="ECO:0007669"/>
    <property type="project" value="InterPro"/>
</dbReference>
<dbReference type="InterPro" id="IPR006089">
    <property type="entry name" value="Acyl-CoA_DH_CS"/>
</dbReference>
<evidence type="ECO:0000256" key="2">
    <source>
        <dbReference type="ARBA" id="ARBA00009347"/>
    </source>
</evidence>
<dbReference type="EMBL" id="LILB01000001">
    <property type="protein sequence ID" value="KOO52637.1"/>
    <property type="molecule type" value="Genomic_DNA"/>
</dbReference>
<dbReference type="Pfam" id="PF02771">
    <property type="entry name" value="Acyl-CoA_dh_N"/>
    <property type="match status" value="1"/>
</dbReference>
<evidence type="ECO:0000256" key="3">
    <source>
        <dbReference type="ARBA" id="ARBA00022630"/>
    </source>
</evidence>
<dbReference type="GO" id="GO:0046359">
    <property type="term" value="P:butyrate catabolic process"/>
    <property type="evidence" value="ECO:0007669"/>
    <property type="project" value="TreeGrafter"/>
</dbReference>
<evidence type="ECO:0000256" key="1">
    <source>
        <dbReference type="ARBA" id="ARBA00001974"/>
    </source>
</evidence>
<keyword evidence="3 6" id="KW-0285">Flavoprotein</keyword>
<dbReference type="Proteomes" id="UP000036867">
    <property type="component" value="Unassembled WGS sequence"/>
</dbReference>
<comment type="caution">
    <text evidence="10">The sequence shown here is derived from an EMBL/GenBank/DDBJ whole genome shotgun (WGS) entry which is preliminary data.</text>
</comment>
<evidence type="ECO:0000259" key="9">
    <source>
        <dbReference type="Pfam" id="PF02771"/>
    </source>
</evidence>
<keyword evidence="5 6" id="KW-0560">Oxidoreductase</keyword>
<dbReference type="Pfam" id="PF02770">
    <property type="entry name" value="Acyl-CoA_dh_M"/>
    <property type="match status" value="1"/>
</dbReference>
<evidence type="ECO:0000256" key="5">
    <source>
        <dbReference type="ARBA" id="ARBA00023002"/>
    </source>
</evidence>
<name>A0A0M0LP19_9BACL</name>
<dbReference type="Gene3D" id="1.20.140.10">
    <property type="entry name" value="Butyryl-CoA Dehydrogenase, subunit A, domain 3"/>
    <property type="match status" value="1"/>
</dbReference>
<evidence type="ECO:0000313" key="10">
    <source>
        <dbReference type="EMBL" id="KOO52637.1"/>
    </source>
</evidence>
<dbReference type="Gene3D" id="1.10.540.10">
    <property type="entry name" value="Acyl-CoA dehydrogenase/oxidase, N-terminal domain"/>
    <property type="match status" value="1"/>
</dbReference>
<evidence type="ECO:0000259" key="7">
    <source>
        <dbReference type="Pfam" id="PF00441"/>
    </source>
</evidence>
<protein>
    <recommendedName>
        <fullName evidence="12">Acyl-CoA dehydrogenase</fullName>
    </recommendedName>
</protein>
<dbReference type="AlphaFoldDB" id="A0A0M0LP19"/>
<dbReference type="PATRIC" id="fig|263475.3.peg.1164"/>
<evidence type="ECO:0000313" key="11">
    <source>
        <dbReference type="Proteomes" id="UP000036867"/>
    </source>
</evidence>
<accession>A0A0M0LP19</accession>
<dbReference type="InterPro" id="IPR037069">
    <property type="entry name" value="AcylCoA_DH/ox_N_sf"/>
</dbReference>
<organism evidence="10 11">
    <name type="scientific">Viridibacillus arvi</name>
    <dbReference type="NCBI Taxonomy" id="263475"/>
    <lineage>
        <taxon>Bacteria</taxon>
        <taxon>Bacillati</taxon>
        <taxon>Bacillota</taxon>
        <taxon>Bacilli</taxon>
        <taxon>Bacillales</taxon>
        <taxon>Caryophanaceae</taxon>
        <taxon>Viridibacillus</taxon>
    </lineage>
</organism>
<dbReference type="FunFam" id="2.40.110.10:FF:000001">
    <property type="entry name" value="Acyl-CoA dehydrogenase, mitochondrial"/>
    <property type="match status" value="1"/>
</dbReference>
<reference evidence="11" key="1">
    <citation type="submission" date="2015-08" db="EMBL/GenBank/DDBJ databases">
        <title>Fjat-10028 dsm 16317.</title>
        <authorList>
            <person name="Liu B."/>
            <person name="Wang J."/>
            <person name="Zhu Y."/>
            <person name="Liu G."/>
            <person name="Chen Q."/>
            <person name="Chen Z."/>
            <person name="Lan J."/>
            <person name="Che J."/>
            <person name="Ge C."/>
            <person name="Shi H."/>
            <person name="Pan Z."/>
            <person name="Liu X."/>
        </authorList>
    </citation>
    <scope>NUCLEOTIDE SEQUENCE [LARGE SCALE GENOMIC DNA]</scope>
    <source>
        <strain evidence="11">DSM 16317</strain>
    </source>
</reference>
<proteinExistence type="inferred from homology"/>
<evidence type="ECO:0000256" key="6">
    <source>
        <dbReference type="RuleBase" id="RU362125"/>
    </source>
</evidence>
<feature type="domain" description="Acyl-CoA dehydrogenase/oxidase C-terminal" evidence="7">
    <location>
        <begin position="242"/>
        <end position="380"/>
    </location>
</feature>
<feature type="domain" description="Acyl-CoA dehydrogenase/oxidase N-terminal" evidence="9">
    <location>
        <begin position="23"/>
        <end position="132"/>
    </location>
</feature>
<gene>
    <name evidence="10" type="ORF">AMD00_03895</name>
</gene>
<dbReference type="InterPro" id="IPR006091">
    <property type="entry name" value="Acyl-CoA_Oxase/DH_mid-dom"/>
</dbReference>
<dbReference type="PANTHER" id="PTHR43884:SF12">
    <property type="entry name" value="ISOVALERYL-COA DEHYDROGENASE, MITOCHONDRIAL-RELATED"/>
    <property type="match status" value="1"/>
</dbReference>
<evidence type="ECO:0008006" key="12">
    <source>
        <dbReference type="Google" id="ProtNLM"/>
    </source>
</evidence>
<dbReference type="InterPro" id="IPR036250">
    <property type="entry name" value="AcylCo_DH-like_C"/>
</dbReference>
<dbReference type="InterPro" id="IPR009075">
    <property type="entry name" value="AcylCo_DH/oxidase_C"/>
</dbReference>
<evidence type="ECO:0000259" key="8">
    <source>
        <dbReference type="Pfam" id="PF02770"/>
    </source>
</evidence>
<dbReference type="SUPFAM" id="SSF47203">
    <property type="entry name" value="Acyl-CoA dehydrogenase C-terminal domain-like"/>
    <property type="match status" value="1"/>
</dbReference>
<sequence length="383" mass="42986">MTCYENEEFDPVEQNIIMNKDAAIFHQKLKEFIDREISPNITQWEEEGEVPRDLFEKFGQQGYLGIKFSKQYGGTELGYKWDGRFIKELAKCGSAGVTVGITAHTSIAITAIAKLGNSVQKEKYLQPGIQGEKIAALGITEPNAGSDVASIMTTAKREGDYYRINGSKIFITNGVNADYIVLAAKTDPDKGHKGISFFIVDTNLKGVSSSKLDKLGWRASDTAIIYLEEVKVPYENLLGVENQGFYEIMKNFQWERVMVSYFSIGIAERTLEEFLRSGKNTTDKEKEVSKIKVDIEKAYVLADKAVKLFDEEIDPTIESTIAKIYAAEMVTRITSKILRLMGIDGCRTDFILERQWRDARLMTIGGGTSEIMKEILAKRLGII</sequence>
<dbReference type="SUPFAM" id="SSF56645">
    <property type="entry name" value="Acyl-CoA dehydrogenase NM domain-like"/>
    <property type="match status" value="1"/>
</dbReference>
<dbReference type="GO" id="GO:0050660">
    <property type="term" value="F:flavin adenine dinucleotide binding"/>
    <property type="evidence" value="ECO:0007669"/>
    <property type="project" value="InterPro"/>
</dbReference>
<comment type="similarity">
    <text evidence="2 6">Belongs to the acyl-CoA dehydrogenase family.</text>
</comment>